<proteinExistence type="predicted"/>
<keyword evidence="5" id="KW-1185">Reference proteome</keyword>
<evidence type="ECO:0000313" key="4">
    <source>
        <dbReference type="EMBL" id="OBZ83098.1"/>
    </source>
</evidence>
<accession>A0A1C7N275</accession>
<organism evidence="4 5">
    <name type="scientific">Choanephora cucurbitarum</name>
    <dbReference type="NCBI Taxonomy" id="101091"/>
    <lineage>
        <taxon>Eukaryota</taxon>
        <taxon>Fungi</taxon>
        <taxon>Fungi incertae sedis</taxon>
        <taxon>Mucoromycota</taxon>
        <taxon>Mucoromycotina</taxon>
        <taxon>Mucoromycetes</taxon>
        <taxon>Mucorales</taxon>
        <taxon>Mucorineae</taxon>
        <taxon>Choanephoraceae</taxon>
        <taxon>Choanephoroideae</taxon>
        <taxon>Choanephora</taxon>
    </lineage>
</organism>
<dbReference type="PROSITE" id="PS01184">
    <property type="entry name" value="UBIE_2"/>
    <property type="match status" value="1"/>
</dbReference>
<protein>
    <recommendedName>
        <fullName evidence="6">Methyltransferase type 11 domain-containing protein</fullName>
    </recommendedName>
</protein>
<evidence type="ECO:0000256" key="1">
    <source>
        <dbReference type="ARBA" id="ARBA00022603"/>
    </source>
</evidence>
<dbReference type="STRING" id="101091.A0A1C7N275"/>
<evidence type="ECO:0000313" key="5">
    <source>
        <dbReference type="Proteomes" id="UP000093000"/>
    </source>
</evidence>
<dbReference type="InParanoid" id="A0A1C7N275"/>
<dbReference type="InterPro" id="IPR023576">
    <property type="entry name" value="UbiE/COQ5_MeTrFase_CS"/>
</dbReference>
<gene>
    <name evidence="4" type="ORF">A0J61_08855</name>
</gene>
<dbReference type="OrthoDB" id="2013972at2759"/>
<dbReference type="Gene3D" id="3.40.50.150">
    <property type="entry name" value="Vaccinia Virus protein VP39"/>
    <property type="match status" value="1"/>
</dbReference>
<keyword evidence="3" id="KW-0949">S-adenosyl-L-methionine</keyword>
<dbReference type="Proteomes" id="UP000093000">
    <property type="component" value="Unassembled WGS sequence"/>
</dbReference>
<dbReference type="GO" id="GO:0032259">
    <property type="term" value="P:methylation"/>
    <property type="evidence" value="ECO:0007669"/>
    <property type="project" value="UniProtKB-KW"/>
</dbReference>
<comment type="caution">
    <text evidence="4">The sequence shown here is derived from an EMBL/GenBank/DDBJ whole genome shotgun (WGS) entry which is preliminary data.</text>
</comment>
<keyword evidence="1" id="KW-0489">Methyltransferase</keyword>
<dbReference type="GO" id="GO:0008168">
    <property type="term" value="F:methyltransferase activity"/>
    <property type="evidence" value="ECO:0007669"/>
    <property type="project" value="UniProtKB-KW"/>
</dbReference>
<evidence type="ECO:0000256" key="2">
    <source>
        <dbReference type="ARBA" id="ARBA00022679"/>
    </source>
</evidence>
<reference evidence="4 5" key="1">
    <citation type="submission" date="2016-03" db="EMBL/GenBank/DDBJ databases">
        <title>Choanephora cucurbitarum.</title>
        <authorList>
            <person name="Min B."/>
            <person name="Park H."/>
            <person name="Park J.-H."/>
            <person name="Shin H.-D."/>
            <person name="Choi I.-G."/>
        </authorList>
    </citation>
    <scope>NUCLEOTIDE SEQUENCE [LARGE SCALE GENOMIC DNA]</scope>
    <source>
        <strain evidence="4 5">KUS-F28377</strain>
    </source>
</reference>
<evidence type="ECO:0008006" key="6">
    <source>
        <dbReference type="Google" id="ProtNLM"/>
    </source>
</evidence>
<dbReference type="AlphaFoldDB" id="A0A1C7N275"/>
<dbReference type="EMBL" id="LUGH01000722">
    <property type="protein sequence ID" value="OBZ83098.1"/>
    <property type="molecule type" value="Genomic_DNA"/>
</dbReference>
<dbReference type="SUPFAM" id="SSF53335">
    <property type="entry name" value="S-adenosyl-L-methionine-dependent methyltransferases"/>
    <property type="match status" value="1"/>
</dbReference>
<keyword evidence="2" id="KW-0808">Transferase</keyword>
<name>A0A1C7N275_9FUNG</name>
<dbReference type="InterPro" id="IPR029063">
    <property type="entry name" value="SAM-dependent_MTases_sf"/>
</dbReference>
<sequence>MGLTDEDWKNALKEHYRVLKPGGYIESVEVGITVQFSSLFRTLKKKKKLVMTAILIYLLNRSISITWKRLDPIQTRYTKLVFKIVTERRGVVLNIAQELKDRFTQAGFENIVQKIVGVPFNHSGKIGQLMWDDFRELCSSIRPALIGANPDLQGEGVFDHCLSECGREATEFKTYVEFYIVYGQKPSS</sequence>
<evidence type="ECO:0000256" key="3">
    <source>
        <dbReference type="ARBA" id="ARBA00022691"/>
    </source>
</evidence>